<dbReference type="GO" id="GO:0102208">
    <property type="term" value="F:2-polyprenyl-6-hydroxyphenol methylase activity"/>
    <property type="evidence" value="ECO:0007669"/>
    <property type="project" value="UniProtKB-EC"/>
</dbReference>
<dbReference type="Pfam" id="PF13489">
    <property type="entry name" value="Methyltransf_23"/>
    <property type="match status" value="1"/>
</dbReference>
<dbReference type="CDD" id="cd02440">
    <property type="entry name" value="AdoMet_MTases"/>
    <property type="match status" value="1"/>
</dbReference>
<dbReference type="GO" id="GO:0010420">
    <property type="term" value="F:polyprenyldihydroxybenzoate methyltransferase activity"/>
    <property type="evidence" value="ECO:0007669"/>
    <property type="project" value="InterPro"/>
</dbReference>
<comment type="function">
    <text evidence="5">O-methyltransferase that catalyzes the 2 O-methylation steps in the ubiquinone biosynthetic pathway.</text>
</comment>
<dbReference type="InterPro" id="IPR010233">
    <property type="entry name" value="UbiG_MeTrfase"/>
</dbReference>
<dbReference type="EC" id="2.1.1.64" evidence="5"/>
<dbReference type="Gene3D" id="3.40.50.150">
    <property type="entry name" value="Vaccinia Virus protein VP39"/>
    <property type="match status" value="1"/>
</dbReference>
<accession>A0A9X3TVU1</accession>
<comment type="caution">
    <text evidence="6">The sequence shown here is derived from an EMBL/GenBank/DDBJ whole genome shotgun (WGS) entry which is preliminary data.</text>
</comment>
<protein>
    <recommendedName>
        <fullName evidence="5">Ubiquinone biosynthesis O-methyltransferase</fullName>
    </recommendedName>
    <alternativeName>
        <fullName evidence="5">2-polyprenyl-6-hydroxyphenol methylase</fullName>
        <ecNumber evidence="5">2.1.1.222</ecNumber>
    </alternativeName>
    <alternativeName>
        <fullName evidence="5">3-demethylubiquinone 3-O-methyltransferase</fullName>
        <ecNumber evidence="5">2.1.1.64</ecNumber>
    </alternativeName>
</protein>
<dbReference type="PANTHER" id="PTHR43464:SF19">
    <property type="entry name" value="UBIQUINONE BIOSYNTHESIS O-METHYLTRANSFERASE, MITOCHONDRIAL"/>
    <property type="match status" value="1"/>
</dbReference>
<dbReference type="RefSeq" id="WP_274942061.1">
    <property type="nucleotide sequence ID" value="NZ_JANWOI010000001.1"/>
</dbReference>
<keyword evidence="2 5" id="KW-0808">Transferase</keyword>
<evidence type="ECO:0000256" key="2">
    <source>
        <dbReference type="ARBA" id="ARBA00022679"/>
    </source>
</evidence>
<keyword evidence="4 5" id="KW-0949">S-adenosyl-L-methionine</keyword>
<dbReference type="EC" id="2.1.1.222" evidence="5"/>
<reference evidence="6" key="1">
    <citation type="submission" date="2022-08" db="EMBL/GenBank/DDBJ databases">
        <authorList>
            <person name="Vandamme P."/>
            <person name="Hettiarachchi A."/>
            <person name="Peeters C."/>
            <person name="Cnockaert M."/>
            <person name="Carlier A."/>
        </authorList>
    </citation>
    <scope>NUCLEOTIDE SEQUENCE</scope>
    <source>
        <strain evidence="6">LMG 31809</strain>
    </source>
</reference>
<dbReference type="AlphaFoldDB" id="A0A9X3TVU1"/>
<feature type="binding site" evidence="5">
    <location>
        <position position="133"/>
    </location>
    <ligand>
        <name>S-adenosyl-L-methionine</name>
        <dbReference type="ChEBI" id="CHEBI:59789"/>
    </ligand>
</feature>
<dbReference type="GO" id="GO:0032259">
    <property type="term" value="P:methylation"/>
    <property type="evidence" value="ECO:0007669"/>
    <property type="project" value="UniProtKB-KW"/>
</dbReference>
<proteinExistence type="inferred from homology"/>
<comment type="pathway">
    <text evidence="5">Cofactor biosynthesis; ubiquinone biosynthesis.</text>
</comment>
<dbReference type="SUPFAM" id="SSF53335">
    <property type="entry name" value="S-adenosyl-L-methionine-dependent methyltransferases"/>
    <property type="match status" value="1"/>
</dbReference>
<dbReference type="GO" id="GO:0061542">
    <property type="term" value="F:3-demethylubiquinol 3-O-methyltransferase activity"/>
    <property type="evidence" value="ECO:0007669"/>
    <property type="project" value="UniProtKB-UniRule"/>
</dbReference>
<dbReference type="InterPro" id="IPR029063">
    <property type="entry name" value="SAM-dependent_MTases_sf"/>
</dbReference>
<gene>
    <name evidence="5 6" type="primary">ubiG</name>
    <name evidence="6" type="ORF">NYP16_00065</name>
</gene>
<feature type="binding site" evidence="5">
    <location>
        <position position="38"/>
    </location>
    <ligand>
        <name>S-adenosyl-L-methionine</name>
        <dbReference type="ChEBI" id="CHEBI:59789"/>
    </ligand>
</feature>
<evidence type="ECO:0000256" key="1">
    <source>
        <dbReference type="ARBA" id="ARBA00022603"/>
    </source>
</evidence>
<comment type="catalytic activity">
    <reaction evidence="5">
        <text>a 3-demethylubiquinol + S-adenosyl-L-methionine = a ubiquinol + S-adenosyl-L-homocysteine + H(+)</text>
        <dbReference type="Rhea" id="RHEA:44380"/>
        <dbReference type="Rhea" id="RHEA-COMP:9566"/>
        <dbReference type="Rhea" id="RHEA-COMP:10914"/>
        <dbReference type="ChEBI" id="CHEBI:15378"/>
        <dbReference type="ChEBI" id="CHEBI:17976"/>
        <dbReference type="ChEBI" id="CHEBI:57856"/>
        <dbReference type="ChEBI" id="CHEBI:59789"/>
        <dbReference type="ChEBI" id="CHEBI:84422"/>
        <dbReference type="EC" id="2.1.1.64"/>
    </reaction>
</comment>
<comment type="similarity">
    <text evidence="5">Belongs to the methyltransferase superfamily. UbiG/COQ3 family.</text>
</comment>
<dbReference type="HAMAP" id="MF_00472">
    <property type="entry name" value="UbiG"/>
    <property type="match status" value="1"/>
</dbReference>
<dbReference type="EMBL" id="JANWOI010000001">
    <property type="protein sequence ID" value="MDA5192352.1"/>
    <property type="molecule type" value="Genomic_DNA"/>
</dbReference>
<name>A0A9X3TVU1_9PROT</name>
<comment type="catalytic activity">
    <reaction evidence="5">
        <text>a 3-(all-trans-polyprenyl)benzene-1,2-diol + S-adenosyl-L-methionine = a 2-methoxy-6-(all-trans-polyprenyl)phenol + S-adenosyl-L-homocysteine + H(+)</text>
        <dbReference type="Rhea" id="RHEA:31411"/>
        <dbReference type="Rhea" id="RHEA-COMP:9550"/>
        <dbReference type="Rhea" id="RHEA-COMP:9551"/>
        <dbReference type="ChEBI" id="CHEBI:15378"/>
        <dbReference type="ChEBI" id="CHEBI:57856"/>
        <dbReference type="ChEBI" id="CHEBI:59789"/>
        <dbReference type="ChEBI" id="CHEBI:62729"/>
        <dbReference type="ChEBI" id="CHEBI:62731"/>
        <dbReference type="EC" id="2.1.1.222"/>
    </reaction>
</comment>
<feature type="binding site" evidence="5">
    <location>
        <position position="69"/>
    </location>
    <ligand>
        <name>S-adenosyl-L-methionine</name>
        <dbReference type="ChEBI" id="CHEBI:59789"/>
    </ligand>
</feature>
<dbReference type="PANTHER" id="PTHR43464">
    <property type="entry name" value="METHYLTRANSFERASE"/>
    <property type="match status" value="1"/>
</dbReference>
<dbReference type="NCBIfam" id="TIGR01983">
    <property type="entry name" value="UbiG"/>
    <property type="match status" value="1"/>
</dbReference>
<dbReference type="Proteomes" id="UP001141619">
    <property type="component" value="Unassembled WGS sequence"/>
</dbReference>
<keyword evidence="1 5" id="KW-0489">Methyltransferase</keyword>
<reference evidence="6" key="2">
    <citation type="journal article" date="2023" name="Syst. Appl. Microbiol.">
        <title>Govania unica gen. nov., sp. nov., a rare biosphere bacterium that represents a novel family in the class Alphaproteobacteria.</title>
        <authorList>
            <person name="Vandamme P."/>
            <person name="Peeters C."/>
            <person name="Hettiarachchi A."/>
            <person name="Cnockaert M."/>
            <person name="Carlier A."/>
        </authorList>
    </citation>
    <scope>NUCLEOTIDE SEQUENCE</scope>
    <source>
        <strain evidence="6">LMG 31809</strain>
    </source>
</reference>
<keyword evidence="7" id="KW-1185">Reference proteome</keyword>
<evidence type="ECO:0000313" key="6">
    <source>
        <dbReference type="EMBL" id="MDA5192352.1"/>
    </source>
</evidence>
<evidence type="ECO:0000313" key="7">
    <source>
        <dbReference type="Proteomes" id="UP001141619"/>
    </source>
</evidence>
<evidence type="ECO:0000256" key="3">
    <source>
        <dbReference type="ARBA" id="ARBA00022688"/>
    </source>
</evidence>
<sequence length="246" mass="26297">MTSTTVDAAEIARFTALAAEWWDLDGPFKPLHRLNPARLGYLSDVLAGHFGRDPRQIRALSGLTLLDIGCGGGLISEPMTRLGASVTGVDAGAENIAAAETHATAAGLDIDYHATAAENLVSEGARFDIVLALEIIEHTADPAAFLHCLAALVKPGGIVIISTLNRTAKSWAMAIAAAEYILHWVPRGTHDWKKFLKPSELAHLMRNAGLTLSSQKGLVFDPRSHSWSLDDHDLDVNYFAVATPGS</sequence>
<evidence type="ECO:0000256" key="5">
    <source>
        <dbReference type="HAMAP-Rule" id="MF_00472"/>
    </source>
</evidence>
<evidence type="ECO:0000256" key="4">
    <source>
        <dbReference type="ARBA" id="ARBA00022691"/>
    </source>
</evidence>
<organism evidence="6 7">
    <name type="scientific">Govanella unica</name>
    <dbReference type="NCBI Taxonomy" id="2975056"/>
    <lineage>
        <taxon>Bacteria</taxon>
        <taxon>Pseudomonadati</taxon>
        <taxon>Pseudomonadota</taxon>
        <taxon>Alphaproteobacteria</taxon>
        <taxon>Emcibacterales</taxon>
        <taxon>Govanellaceae</taxon>
        <taxon>Govanella</taxon>
    </lineage>
</organism>
<keyword evidence="3 5" id="KW-0831">Ubiquinone biosynthesis</keyword>
<feature type="binding site" evidence="5">
    <location>
        <position position="90"/>
    </location>
    <ligand>
        <name>S-adenosyl-L-methionine</name>
        <dbReference type="ChEBI" id="CHEBI:59789"/>
    </ligand>
</feature>